<dbReference type="RefSeq" id="WP_015551653.1">
    <property type="nucleotide sequence ID" value="NC_021033.1"/>
</dbReference>
<feature type="transmembrane region" description="Helical" evidence="2">
    <location>
        <begin position="29"/>
        <end position="47"/>
    </location>
</feature>
<dbReference type="KEGG" id="tat:KUM_0782"/>
<dbReference type="HOGENOM" id="CLU_168123_1_0_4"/>
<evidence type="ECO:0000313" key="3">
    <source>
        <dbReference type="EMBL" id="CCG19574.1"/>
    </source>
</evidence>
<feature type="region of interest" description="Disordered" evidence="1">
    <location>
        <begin position="63"/>
        <end position="103"/>
    </location>
</feature>
<accession>I7J1L1</accession>
<proteinExistence type="predicted"/>
<protein>
    <submittedName>
        <fullName evidence="3">Putative membrane protein</fullName>
    </submittedName>
</protein>
<dbReference type="BioCyc" id="TASI1091495:G13GE-780-MONOMER"/>
<evidence type="ECO:0000256" key="2">
    <source>
        <dbReference type="SAM" id="Phobius"/>
    </source>
</evidence>
<reference evidence="3" key="1">
    <citation type="journal article" date="2012" name="Vet. Microbiol.">
        <title>Comparative genomic analyses of the Taylorellae.</title>
        <authorList>
            <person name="Hauser H."/>
            <person name="Richter D.C."/>
            <person name="van Tonder A."/>
            <person name="Clark L."/>
            <person name="Preston A."/>
        </authorList>
    </citation>
    <scope>NUCLEOTIDE SEQUENCE</scope>
    <source>
        <strain evidence="3">14/45</strain>
    </source>
</reference>
<sequence>MQIVLQNPQKPLVKKPSLKRRLGQGMTEYIIIVALVSVAAIAVYQLFGQVIRSQTAAMAKEIAGEDGTAQSKKAQTAAKKAESQTSAKSLKTFTGNAKQAGGR</sequence>
<keyword evidence="2" id="KW-0472">Membrane</keyword>
<keyword evidence="2" id="KW-0812">Transmembrane</keyword>
<evidence type="ECO:0000256" key="1">
    <source>
        <dbReference type="SAM" id="MobiDB-lite"/>
    </source>
</evidence>
<feature type="compositionally biased region" description="Polar residues" evidence="1">
    <location>
        <begin position="86"/>
        <end position="97"/>
    </location>
</feature>
<gene>
    <name evidence="3" type="ORF">KUM_0782</name>
</gene>
<organism evidence="3">
    <name type="scientific">Taylorella asinigenitalis 14/45</name>
    <dbReference type="NCBI Taxonomy" id="1091495"/>
    <lineage>
        <taxon>Bacteria</taxon>
        <taxon>Pseudomonadati</taxon>
        <taxon>Pseudomonadota</taxon>
        <taxon>Betaproteobacteria</taxon>
        <taxon>Burkholderiales</taxon>
        <taxon>Alcaligenaceae</taxon>
        <taxon>Taylorella</taxon>
    </lineage>
</organism>
<keyword evidence="2" id="KW-1133">Transmembrane helix</keyword>
<dbReference type="AlphaFoldDB" id="I7J1L1"/>
<dbReference type="EMBL" id="HE681424">
    <property type="protein sequence ID" value="CCG19574.1"/>
    <property type="molecule type" value="Genomic_DNA"/>
</dbReference>
<feature type="compositionally biased region" description="Low complexity" evidence="1">
    <location>
        <begin position="68"/>
        <end position="78"/>
    </location>
</feature>
<name>I7J1L1_9BURK</name>